<dbReference type="InterPro" id="IPR023210">
    <property type="entry name" value="NADP_OxRdtase_dom"/>
</dbReference>
<evidence type="ECO:0000256" key="1">
    <source>
        <dbReference type="ARBA" id="ARBA00023002"/>
    </source>
</evidence>
<name>A0ABM0GPY2_SACKO</name>
<accession>A0ABM0GPY2</accession>
<dbReference type="PANTHER" id="PTHR43364:SF4">
    <property type="entry name" value="NAD(P)-LINKED OXIDOREDUCTASE SUPERFAMILY PROTEIN"/>
    <property type="match status" value="1"/>
</dbReference>
<dbReference type="CDD" id="cd19085">
    <property type="entry name" value="AKR_AKR11B3"/>
    <property type="match status" value="1"/>
</dbReference>
<dbReference type="Pfam" id="PF00248">
    <property type="entry name" value="Aldo_ket_red"/>
    <property type="match status" value="1"/>
</dbReference>
<gene>
    <name evidence="5" type="primary">LOC100366708</name>
</gene>
<evidence type="ECO:0000313" key="5">
    <source>
        <dbReference type="RefSeq" id="XP_002734743.2"/>
    </source>
</evidence>
<protein>
    <submittedName>
        <fullName evidence="5">Uncharacterized oxidoreductase At1g06690, chloroplastic-like</fullName>
    </submittedName>
</protein>
<dbReference type="RefSeq" id="XP_002734743.2">
    <property type="nucleotide sequence ID" value="XM_002734697.2"/>
</dbReference>
<proteinExistence type="inferred from homology"/>
<reference evidence="5" key="1">
    <citation type="submission" date="2025-08" db="UniProtKB">
        <authorList>
            <consortium name="RefSeq"/>
        </authorList>
    </citation>
    <scope>IDENTIFICATION</scope>
    <source>
        <tissue evidence="5">Testes</tissue>
    </source>
</reference>
<evidence type="ECO:0000313" key="4">
    <source>
        <dbReference type="Proteomes" id="UP000694865"/>
    </source>
</evidence>
<keyword evidence="4" id="KW-1185">Reference proteome</keyword>
<dbReference type="InterPro" id="IPR036812">
    <property type="entry name" value="NAD(P)_OxRdtase_dom_sf"/>
</dbReference>
<evidence type="ECO:0000256" key="2">
    <source>
        <dbReference type="ARBA" id="ARBA00038157"/>
    </source>
</evidence>
<sequence>MEKITLPGTELSVSRVCIGCWQFNSGEDDMSWPPQKEETSRAIVDKALELGVNFFDTAEAYGNHCSEKVLGKCLGNRRKDAVIATKFGSYRNGKPCSYSPEDIEKALTESLRSLQTDYIDLYQAHWAVNCKNMKETVDELKRQQSKGRIRAYGVCNFGPKDLNDVYDAEGSVCTNQLPYNLLWRAIEAEIIPECLKRNIGILAYSPLQQGLLSGRFLKPGDVPEGRRRTRHFGKDSTKLSIHGQIGAEKETFKAISEIKDVCHDASVSMTAASLSWILAQQGVSAVIVGARNAQQVIDNCKLIQLSTNTAISHNLLIVRQAITLNHSAKEVHTGTFRIDSCEEIETRVRPFSFTTAWFQKQEEDYHKRVVRIPMEDVVQPSEE</sequence>
<dbReference type="InterPro" id="IPR020471">
    <property type="entry name" value="AKR"/>
</dbReference>
<feature type="domain" description="NADP-dependent oxidoreductase" evidence="3">
    <location>
        <begin position="16"/>
        <end position="305"/>
    </location>
</feature>
<dbReference type="PRINTS" id="PR00069">
    <property type="entry name" value="ALDKETRDTASE"/>
</dbReference>
<dbReference type="SUPFAM" id="SSF51430">
    <property type="entry name" value="NAD(P)-linked oxidoreductase"/>
    <property type="match status" value="1"/>
</dbReference>
<dbReference type="Gene3D" id="3.20.20.100">
    <property type="entry name" value="NADP-dependent oxidoreductase domain"/>
    <property type="match status" value="1"/>
</dbReference>
<keyword evidence="1" id="KW-0560">Oxidoreductase</keyword>
<dbReference type="GeneID" id="100366708"/>
<organism evidence="4 5">
    <name type="scientific">Saccoglossus kowalevskii</name>
    <name type="common">Acorn worm</name>
    <dbReference type="NCBI Taxonomy" id="10224"/>
    <lineage>
        <taxon>Eukaryota</taxon>
        <taxon>Metazoa</taxon>
        <taxon>Hemichordata</taxon>
        <taxon>Enteropneusta</taxon>
        <taxon>Harrimaniidae</taxon>
        <taxon>Saccoglossus</taxon>
    </lineage>
</organism>
<dbReference type="Proteomes" id="UP000694865">
    <property type="component" value="Unplaced"/>
</dbReference>
<dbReference type="InterPro" id="IPR050523">
    <property type="entry name" value="AKR_Detox_Biosynth"/>
</dbReference>
<dbReference type="PANTHER" id="PTHR43364">
    <property type="entry name" value="NADH-SPECIFIC METHYLGLYOXAL REDUCTASE-RELATED"/>
    <property type="match status" value="1"/>
</dbReference>
<evidence type="ECO:0000259" key="3">
    <source>
        <dbReference type="Pfam" id="PF00248"/>
    </source>
</evidence>
<comment type="similarity">
    <text evidence="2">Belongs to the aldo/keto reductase family. Aldo/keto reductase 2 subfamily.</text>
</comment>